<dbReference type="OrthoDB" id="382545at2759"/>
<keyword evidence="1" id="KW-0472">Membrane</keyword>
<dbReference type="AlphaFoldDB" id="A0A0J9S1C7"/>
<name>A0A0J9S1C7_PLAVI</name>
<reference evidence="2 3" key="1">
    <citation type="submission" date="2011-08" db="EMBL/GenBank/DDBJ databases">
        <title>The Genome Sequence of Plasmodium vivax India VII.</title>
        <authorList>
            <consortium name="The Broad Institute Genome Sequencing Platform"/>
            <consortium name="The Broad Institute Genome Sequencing Center for Infectious Disease"/>
            <person name="Neafsey D."/>
            <person name="Carlton J."/>
            <person name="Barnwell J."/>
            <person name="Collins W."/>
            <person name="Escalante A."/>
            <person name="Mullikin J."/>
            <person name="Saul A."/>
            <person name="Guigo R."/>
            <person name="Camara F."/>
            <person name="Young S.K."/>
            <person name="Zeng Q."/>
            <person name="Gargeya S."/>
            <person name="Fitzgerald M."/>
            <person name="Haas B."/>
            <person name="Abouelleil A."/>
            <person name="Alvarado L."/>
            <person name="Arachchi H.M."/>
            <person name="Berlin A."/>
            <person name="Brown A."/>
            <person name="Chapman S.B."/>
            <person name="Chen Z."/>
            <person name="Dunbar C."/>
            <person name="Freedman E."/>
            <person name="Gearin G."/>
            <person name="Gellesch M."/>
            <person name="Goldberg J."/>
            <person name="Griggs A."/>
            <person name="Gujja S."/>
            <person name="Heiman D."/>
            <person name="Howarth C."/>
            <person name="Larson L."/>
            <person name="Lui A."/>
            <person name="MacDonald P.J.P."/>
            <person name="Montmayeur A."/>
            <person name="Murphy C."/>
            <person name="Neiman D."/>
            <person name="Pearson M."/>
            <person name="Priest M."/>
            <person name="Roberts A."/>
            <person name="Saif S."/>
            <person name="Shea T."/>
            <person name="Shenoy N."/>
            <person name="Sisk P."/>
            <person name="Stolte C."/>
            <person name="Sykes S."/>
            <person name="Wortman J."/>
            <person name="Nusbaum C."/>
            <person name="Birren B."/>
        </authorList>
    </citation>
    <scope>NUCLEOTIDE SEQUENCE [LARGE SCALE GENOMIC DNA]</scope>
    <source>
        <strain evidence="2 3">India VII</strain>
    </source>
</reference>
<sequence length="107" mass="12736">TKYVCAKKCVDLYKEYIEDCHNKFNSDFCYELEIFRNQFNTYISSETEFNDKDLYIPWNIFASKSVNLLIALVSVVVLSTFFFILYKVIIIYKPIHIAQTFLLHILI</sequence>
<feature type="non-terminal residue" evidence="2">
    <location>
        <position position="1"/>
    </location>
</feature>
<evidence type="ECO:0000256" key="1">
    <source>
        <dbReference type="SAM" id="Phobius"/>
    </source>
</evidence>
<feature type="transmembrane region" description="Helical" evidence="1">
    <location>
        <begin position="66"/>
        <end position="86"/>
    </location>
</feature>
<gene>
    <name evidence="2" type="ORF">PVIIG_06569</name>
</gene>
<organism evidence="2 3">
    <name type="scientific">Plasmodium vivax India VII</name>
    <dbReference type="NCBI Taxonomy" id="1077284"/>
    <lineage>
        <taxon>Eukaryota</taxon>
        <taxon>Sar</taxon>
        <taxon>Alveolata</taxon>
        <taxon>Apicomplexa</taxon>
        <taxon>Aconoidasida</taxon>
        <taxon>Haemosporida</taxon>
        <taxon>Plasmodiidae</taxon>
        <taxon>Plasmodium</taxon>
        <taxon>Plasmodium (Plasmodium)</taxon>
    </lineage>
</organism>
<proteinExistence type="predicted"/>
<evidence type="ECO:0000313" key="3">
    <source>
        <dbReference type="Proteomes" id="UP000053562"/>
    </source>
</evidence>
<protein>
    <recommendedName>
        <fullName evidence="4">Variable surface protein</fullName>
    </recommendedName>
</protein>
<accession>A0A0J9S1C7</accession>
<dbReference type="Proteomes" id="UP000053562">
    <property type="component" value="Unassembled WGS sequence"/>
</dbReference>
<keyword evidence="1" id="KW-0812">Transmembrane</keyword>
<dbReference type="EMBL" id="KQ234701">
    <property type="protein sequence ID" value="KMZ76569.1"/>
    <property type="molecule type" value="Genomic_DNA"/>
</dbReference>
<keyword evidence="1" id="KW-1133">Transmembrane helix</keyword>
<evidence type="ECO:0000313" key="2">
    <source>
        <dbReference type="EMBL" id="KMZ76569.1"/>
    </source>
</evidence>
<evidence type="ECO:0008006" key="4">
    <source>
        <dbReference type="Google" id="ProtNLM"/>
    </source>
</evidence>